<dbReference type="AlphaFoldDB" id="A0A078B6W0"/>
<organism evidence="1 2">
    <name type="scientific">Stylonychia lemnae</name>
    <name type="common">Ciliate</name>
    <dbReference type="NCBI Taxonomy" id="5949"/>
    <lineage>
        <taxon>Eukaryota</taxon>
        <taxon>Sar</taxon>
        <taxon>Alveolata</taxon>
        <taxon>Ciliophora</taxon>
        <taxon>Intramacronucleata</taxon>
        <taxon>Spirotrichea</taxon>
        <taxon>Stichotrichia</taxon>
        <taxon>Sporadotrichida</taxon>
        <taxon>Oxytrichidae</taxon>
        <taxon>Stylonychinae</taxon>
        <taxon>Stylonychia</taxon>
    </lineage>
</organism>
<keyword evidence="2" id="KW-1185">Reference proteome</keyword>
<protein>
    <submittedName>
        <fullName evidence="1">Uncharacterized protein</fullName>
    </submittedName>
</protein>
<dbReference type="EMBL" id="CCKQ01018184">
    <property type="protein sequence ID" value="CDW90124.1"/>
    <property type="molecule type" value="Genomic_DNA"/>
</dbReference>
<proteinExistence type="predicted"/>
<gene>
    <name evidence="1" type="primary">Contig16364.g17429</name>
    <name evidence="1" type="ORF">STYLEM_19264</name>
</gene>
<dbReference type="InParanoid" id="A0A078B6W0"/>
<dbReference type="Proteomes" id="UP000039865">
    <property type="component" value="Unassembled WGS sequence"/>
</dbReference>
<evidence type="ECO:0000313" key="2">
    <source>
        <dbReference type="Proteomes" id="UP000039865"/>
    </source>
</evidence>
<name>A0A078B6W0_STYLE</name>
<sequence>MFLRCSIDVEEFLKFDKKLMPFDPKIFEEMKLSFNEYYYDAEKYQVEKAEQKIVPFESGTSGVFEIDYLMFNSTDSIVQIYPEFQQQAFPKFVSETTFGENVTNNGFQQFTHQHCFNRQLKNYLEKELVKHNDKDTRQDIQSIYSYENFLEITQELKENKVQLKHLQIERQLIDRNIESQITFRIC</sequence>
<reference evidence="1 2" key="1">
    <citation type="submission" date="2014-06" db="EMBL/GenBank/DDBJ databases">
        <authorList>
            <person name="Swart Estienne"/>
        </authorList>
    </citation>
    <scope>NUCLEOTIDE SEQUENCE [LARGE SCALE GENOMIC DNA]</scope>
    <source>
        <strain evidence="1 2">130c</strain>
    </source>
</reference>
<evidence type="ECO:0000313" key="1">
    <source>
        <dbReference type="EMBL" id="CDW90124.1"/>
    </source>
</evidence>
<accession>A0A078B6W0</accession>